<gene>
    <name evidence="15" type="primary">IL17RE</name>
    <name evidence="15" type="ORF">AMEX_G15163</name>
</gene>
<organism evidence="15 16">
    <name type="scientific">Astyanax mexicanus</name>
    <name type="common">Blind cave fish</name>
    <name type="synonym">Astyanax fasciatus mexicanus</name>
    <dbReference type="NCBI Taxonomy" id="7994"/>
    <lineage>
        <taxon>Eukaryota</taxon>
        <taxon>Metazoa</taxon>
        <taxon>Chordata</taxon>
        <taxon>Craniata</taxon>
        <taxon>Vertebrata</taxon>
        <taxon>Euteleostomi</taxon>
        <taxon>Actinopterygii</taxon>
        <taxon>Neopterygii</taxon>
        <taxon>Teleostei</taxon>
        <taxon>Ostariophysi</taxon>
        <taxon>Characiformes</taxon>
        <taxon>Characoidei</taxon>
        <taxon>Acestrorhamphidae</taxon>
        <taxon>Acestrorhamphinae</taxon>
        <taxon>Astyanax</taxon>
    </lineage>
</organism>
<dbReference type="Gene3D" id="3.40.50.11530">
    <property type="match status" value="1"/>
</dbReference>
<reference evidence="15 16" key="1">
    <citation type="submission" date="2021-07" db="EMBL/GenBank/DDBJ databases">
        <authorList>
            <person name="Imarazene B."/>
            <person name="Zahm M."/>
            <person name="Klopp C."/>
            <person name="Cabau C."/>
            <person name="Beille S."/>
            <person name="Jouanno E."/>
            <person name="Castinel A."/>
            <person name="Lluch J."/>
            <person name="Gil L."/>
            <person name="Kuchtly C."/>
            <person name="Lopez Roques C."/>
            <person name="Donnadieu C."/>
            <person name="Parrinello H."/>
            <person name="Journot L."/>
            <person name="Du K."/>
            <person name="Schartl M."/>
            <person name="Retaux S."/>
            <person name="Guiguen Y."/>
        </authorList>
    </citation>
    <scope>NUCLEOTIDE SEQUENCE [LARGE SCALE GENOMIC DNA]</scope>
    <source>
        <strain evidence="15">Pach_M1</strain>
        <tissue evidence="15">Testis</tissue>
    </source>
</reference>
<keyword evidence="10" id="KW-0395">Inflammatory response</keyword>
<evidence type="ECO:0000256" key="7">
    <source>
        <dbReference type="ARBA" id="ARBA00023136"/>
    </source>
</evidence>
<comment type="caution">
    <text evidence="15">The sequence shown here is derived from an EMBL/GenBank/DDBJ whole genome shotgun (WGS) entry which is preliminary data.</text>
</comment>
<dbReference type="GO" id="GO:0006954">
    <property type="term" value="P:inflammatory response"/>
    <property type="evidence" value="ECO:0007669"/>
    <property type="project" value="UniProtKB-KW"/>
</dbReference>
<feature type="chain" id="PRO_5035797831" evidence="12">
    <location>
        <begin position="23"/>
        <end position="792"/>
    </location>
</feature>
<evidence type="ECO:0000259" key="13">
    <source>
        <dbReference type="Pfam" id="PF08357"/>
    </source>
</evidence>
<dbReference type="PANTHER" id="PTHR15583">
    <property type="entry name" value="INTERLEUKIN-17 RECEPTOR"/>
    <property type="match status" value="1"/>
</dbReference>
<evidence type="ECO:0000313" key="15">
    <source>
        <dbReference type="EMBL" id="KAG9270240.1"/>
    </source>
</evidence>
<dbReference type="PANTHER" id="PTHR15583:SF21">
    <property type="entry name" value="INTERLEUKIN-17 RECEPTOR E-LIKE"/>
    <property type="match status" value="1"/>
</dbReference>
<keyword evidence="7 11" id="KW-0472">Membrane</keyword>
<dbReference type="InterPro" id="IPR027841">
    <property type="entry name" value="IL-17_rcpt_C/E_N"/>
</dbReference>
<evidence type="ECO:0000259" key="14">
    <source>
        <dbReference type="Pfam" id="PF15037"/>
    </source>
</evidence>
<dbReference type="OrthoDB" id="9894203at2759"/>
<evidence type="ECO:0000313" key="16">
    <source>
        <dbReference type="Proteomes" id="UP000752171"/>
    </source>
</evidence>
<evidence type="ECO:0000256" key="11">
    <source>
        <dbReference type="SAM" id="Phobius"/>
    </source>
</evidence>
<protein>
    <submittedName>
        <fullName evidence="15">Interleukin-17 receptor E-like</fullName>
    </submittedName>
</protein>
<dbReference type="GO" id="GO:0030368">
    <property type="term" value="F:interleukin-17 receptor activity"/>
    <property type="evidence" value="ECO:0007669"/>
    <property type="project" value="InterPro"/>
</dbReference>
<evidence type="ECO:0000256" key="1">
    <source>
        <dbReference type="ARBA" id="ARBA00004162"/>
    </source>
</evidence>
<evidence type="ECO:0000256" key="2">
    <source>
        <dbReference type="ARBA" id="ARBA00004479"/>
    </source>
</evidence>
<sequence>MCGLYLSARAVLALLTWQLLAGFEEITKKNVLTITEEWSNVDGKQNWCQLNLSTHLFNSTAVCVRVRLRVEPLVAGNNLLIEFADLSSTNSSILISNHENRIQWRWLSKARSRRVDYRSSRRLSGRGISNVRRRRLWELQFDCFKSQAGRVVLVSVHDFNRTRRSSPYIVQHMPAAHCKYSRNQVPNYKVTVDASAKLFKVDMDRGQVVKARLCYKNWECSEIAGTFTVQNTDLQPAVNLSFPHLVPCVCLQVYGAGVDVKRVTTCPFEGKTLPGGGDVLSSSTLKPDGRSGYEWKPLCLFDSPKPTVSLCWKHQENSHCFPLQNITLQDRNLKYNMTDVDRHTNMCVKFTLNDSHRVFCPFTSGLSEWEVVVVPGSQCLHVYLSSGISASFAAQLCEEEKGECVGKGNVHSVQMEESSTAVELKVPLPFFRPGLCVQVWRSEPDLRGIRIICPDYKNRKWGLVVSGSLVLLVILVTVGLFTYMLIKQKTSVWRCAERKPVLLVCSSEDVDHVAAMCALASGLQEELRIDVRLAQWALCSTRASLAQLGPAPWLYGQWQEVQQAGGVVLLAWSLEAQQAFLRWRELRECERWKGQELKCKDWTKRHLEKQKDAEKEMSSITAPVFNATLSCLWAGLHGKNSCQGFGLVCFRGLGNSCHIPKDLRGIRRFCLPRDLSNLVHELDLRESSPEGGVKEVSSGWCCWPRLFSKALSLWLSQRLAQRLEVLLPQIDSKEKAKMRSKNILKLSWKTHNGKKIMKKKKKKKKTVFQCKPTMKNNVCNVVSENEQLRFSA</sequence>
<dbReference type="AlphaFoldDB" id="A0A8T2LFD5"/>
<evidence type="ECO:0000256" key="12">
    <source>
        <dbReference type="SAM" id="SignalP"/>
    </source>
</evidence>
<evidence type="ECO:0000256" key="3">
    <source>
        <dbReference type="ARBA" id="ARBA00022475"/>
    </source>
</evidence>
<evidence type="ECO:0000256" key="4">
    <source>
        <dbReference type="ARBA" id="ARBA00022692"/>
    </source>
</evidence>
<comment type="subcellular location">
    <subcellularLocation>
        <location evidence="1">Cell membrane</location>
        <topology evidence="1">Single-pass membrane protein</topology>
    </subcellularLocation>
    <subcellularLocation>
        <location evidence="2">Membrane</location>
        <topology evidence="2">Single-pass type I membrane protein</topology>
    </subcellularLocation>
</comment>
<dbReference type="InterPro" id="IPR013568">
    <property type="entry name" value="SEFIR_dom"/>
</dbReference>
<evidence type="ECO:0000256" key="6">
    <source>
        <dbReference type="ARBA" id="ARBA00022989"/>
    </source>
</evidence>
<dbReference type="EMBL" id="JAICCE010000012">
    <property type="protein sequence ID" value="KAG9270240.1"/>
    <property type="molecule type" value="Genomic_DNA"/>
</dbReference>
<feature type="domain" description="Interleukin-17 receptor C/E N-terminal" evidence="14">
    <location>
        <begin position="139"/>
        <end position="443"/>
    </location>
</feature>
<keyword evidence="8 15" id="KW-0675">Receptor</keyword>
<keyword evidence="4 11" id="KW-0812">Transmembrane</keyword>
<keyword evidence="9" id="KW-0325">Glycoprotein</keyword>
<accession>A0A8T2LFD5</accession>
<evidence type="ECO:0000256" key="8">
    <source>
        <dbReference type="ARBA" id="ARBA00023170"/>
    </source>
</evidence>
<keyword evidence="5 12" id="KW-0732">Signal</keyword>
<dbReference type="InterPro" id="IPR039465">
    <property type="entry name" value="IL-17_rcpt-like"/>
</dbReference>
<evidence type="ECO:0000256" key="10">
    <source>
        <dbReference type="ARBA" id="ARBA00023198"/>
    </source>
</evidence>
<dbReference type="Pfam" id="PF08357">
    <property type="entry name" value="SEFIR"/>
    <property type="match status" value="1"/>
</dbReference>
<evidence type="ECO:0000256" key="5">
    <source>
        <dbReference type="ARBA" id="ARBA00022729"/>
    </source>
</evidence>
<dbReference type="Pfam" id="PF15037">
    <property type="entry name" value="IL17_R_N"/>
    <property type="match status" value="1"/>
</dbReference>
<feature type="transmembrane region" description="Helical" evidence="11">
    <location>
        <begin position="461"/>
        <end position="486"/>
    </location>
</feature>
<evidence type="ECO:0000256" key="9">
    <source>
        <dbReference type="ARBA" id="ARBA00023180"/>
    </source>
</evidence>
<dbReference type="GO" id="GO:0005886">
    <property type="term" value="C:plasma membrane"/>
    <property type="evidence" value="ECO:0007669"/>
    <property type="project" value="UniProtKB-SubCell"/>
</dbReference>
<keyword evidence="6 11" id="KW-1133">Transmembrane helix</keyword>
<feature type="domain" description="SEFIR" evidence="13">
    <location>
        <begin position="500"/>
        <end position="682"/>
    </location>
</feature>
<proteinExistence type="predicted"/>
<name>A0A8T2LFD5_ASTMX</name>
<dbReference type="Proteomes" id="UP000752171">
    <property type="component" value="Unassembled WGS sequence"/>
</dbReference>
<keyword evidence="3" id="KW-1003">Cell membrane</keyword>
<feature type="signal peptide" evidence="12">
    <location>
        <begin position="1"/>
        <end position="22"/>
    </location>
</feature>